<name>A0A9N9IU85_FUNMO</name>
<reference evidence="1" key="1">
    <citation type="submission" date="2021-06" db="EMBL/GenBank/DDBJ databases">
        <authorList>
            <person name="Kallberg Y."/>
            <person name="Tangrot J."/>
            <person name="Rosling A."/>
        </authorList>
    </citation>
    <scope>NUCLEOTIDE SEQUENCE</scope>
    <source>
        <strain evidence="1">87-6 pot B 2015</strain>
    </source>
</reference>
<keyword evidence="2" id="KW-1185">Reference proteome</keyword>
<proteinExistence type="predicted"/>
<dbReference type="Proteomes" id="UP000789375">
    <property type="component" value="Unassembled WGS sequence"/>
</dbReference>
<protein>
    <submittedName>
        <fullName evidence="1">13929_t:CDS:1</fullName>
    </submittedName>
</protein>
<organism evidence="1 2">
    <name type="scientific">Funneliformis mosseae</name>
    <name type="common">Endomycorrhizal fungus</name>
    <name type="synonym">Glomus mosseae</name>
    <dbReference type="NCBI Taxonomy" id="27381"/>
    <lineage>
        <taxon>Eukaryota</taxon>
        <taxon>Fungi</taxon>
        <taxon>Fungi incertae sedis</taxon>
        <taxon>Mucoromycota</taxon>
        <taxon>Glomeromycotina</taxon>
        <taxon>Glomeromycetes</taxon>
        <taxon>Glomerales</taxon>
        <taxon>Glomeraceae</taxon>
        <taxon>Funneliformis</taxon>
    </lineage>
</organism>
<evidence type="ECO:0000313" key="1">
    <source>
        <dbReference type="EMBL" id="CAG8751668.1"/>
    </source>
</evidence>
<feature type="non-terminal residue" evidence="1">
    <location>
        <position position="41"/>
    </location>
</feature>
<feature type="non-terminal residue" evidence="1">
    <location>
        <position position="1"/>
    </location>
</feature>
<evidence type="ECO:0000313" key="2">
    <source>
        <dbReference type="Proteomes" id="UP000789375"/>
    </source>
</evidence>
<comment type="caution">
    <text evidence="1">The sequence shown here is derived from an EMBL/GenBank/DDBJ whole genome shotgun (WGS) entry which is preliminary data.</text>
</comment>
<dbReference type="AlphaFoldDB" id="A0A9N9IU85"/>
<dbReference type="EMBL" id="CAJVPP010025423">
    <property type="protein sequence ID" value="CAG8751668.1"/>
    <property type="molecule type" value="Genomic_DNA"/>
</dbReference>
<accession>A0A9N9IU85</accession>
<sequence>REIKIPALTVIVIKEEVEVKVATVTVQEVRTQVIEDAEDVI</sequence>
<gene>
    <name evidence="1" type="ORF">FMOSSE_LOCUS16681</name>
</gene>